<dbReference type="EMBL" id="JACBZV010000002">
    <property type="protein sequence ID" value="NYJ10369.1"/>
    <property type="molecule type" value="Genomic_DNA"/>
</dbReference>
<dbReference type="GO" id="GO:0043565">
    <property type="term" value="F:sequence-specific DNA binding"/>
    <property type="evidence" value="ECO:0007669"/>
    <property type="project" value="InterPro"/>
</dbReference>
<keyword evidence="3" id="KW-0804">Transcription</keyword>
<dbReference type="PANTHER" id="PTHR46796">
    <property type="entry name" value="HTH-TYPE TRANSCRIPTIONAL ACTIVATOR RHAS-RELATED"/>
    <property type="match status" value="1"/>
</dbReference>
<accession>A0A7Z0IXC3</accession>
<organism evidence="5 6">
    <name type="scientific">Rhizobium leguminosarum</name>
    <dbReference type="NCBI Taxonomy" id="384"/>
    <lineage>
        <taxon>Bacteria</taxon>
        <taxon>Pseudomonadati</taxon>
        <taxon>Pseudomonadota</taxon>
        <taxon>Alphaproteobacteria</taxon>
        <taxon>Hyphomicrobiales</taxon>
        <taxon>Rhizobiaceae</taxon>
        <taxon>Rhizobium/Agrobacterium group</taxon>
        <taxon>Rhizobium</taxon>
    </lineage>
</organism>
<name>A0A7Z0IXC3_RHILE</name>
<sequence>MAFRRHQRMAHSLLQAGRQLDTQSLGIKKGRHQAAIVEISARAAGHVVDQPLFIEAGNDFGQLVTVKSRGTARFVADGQPNDEARAKWMVLNSDRSIAQIAYECGFTDCAHLVNWFRRTYHVTPAKLRRSHRELGVR</sequence>
<dbReference type="PROSITE" id="PS01124">
    <property type="entry name" value="HTH_ARAC_FAMILY_2"/>
    <property type="match status" value="1"/>
</dbReference>
<reference evidence="5 6" key="1">
    <citation type="submission" date="2020-07" db="EMBL/GenBank/DDBJ databases">
        <title>Genomic Encyclopedia of Type Strains, Phase IV (KMG-V): Genome sequencing to study the core and pangenomes of soil and plant-associated prokaryotes.</title>
        <authorList>
            <person name="Whitman W."/>
        </authorList>
    </citation>
    <scope>NUCLEOTIDE SEQUENCE [LARGE SCALE GENOMIC DNA]</scope>
    <source>
        <strain evidence="5 6">SEMIA 4052</strain>
    </source>
</reference>
<proteinExistence type="predicted"/>
<protein>
    <submittedName>
        <fullName evidence="5">AraC-like DNA-binding protein</fullName>
    </submittedName>
</protein>
<comment type="caution">
    <text evidence="5">The sequence shown here is derived from an EMBL/GenBank/DDBJ whole genome shotgun (WGS) entry which is preliminary data.</text>
</comment>
<dbReference type="SUPFAM" id="SSF46689">
    <property type="entry name" value="Homeodomain-like"/>
    <property type="match status" value="1"/>
</dbReference>
<dbReference type="InterPro" id="IPR009057">
    <property type="entry name" value="Homeodomain-like_sf"/>
</dbReference>
<evidence type="ECO:0000256" key="2">
    <source>
        <dbReference type="ARBA" id="ARBA00023125"/>
    </source>
</evidence>
<evidence type="ECO:0000313" key="6">
    <source>
        <dbReference type="Proteomes" id="UP000535276"/>
    </source>
</evidence>
<dbReference type="Pfam" id="PF12833">
    <property type="entry name" value="HTH_18"/>
    <property type="match status" value="1"/>
</dbReference>
<dbReference type="InterPro" id="IPR018060">
    <property type="entry name" value="HTH_AraC"/>
</dbReference>
<dbReference type="Proteomes" id="UP000535276">
    <property type="component" value="Unassembled WGS sequence"/>
</dbReference>
<evidence type="ECO:0000259" key="4">
    <source>
        <dbReference type="PROSITE" id="PS01124"/>
    </source>
</evidence>
<dbReference type="Gene3D" id="1.10.10.60">
    <property type="entry name" value="Homeodomain-like"/>
    <property type="match status" value="1"/>
</dbReference>
<evidence type="ECO:0000256" key="3">
    <source>
        <dbReference type="ARBA" id="ARBA00023163"/>
    </source>
</evidence>
<keyword evidence="2 5" id="KW-0238">DNA-binding</keyword>
<dbReference type="PANTHER" id="PTHR46796:SF6">
    <property type="entry name" value="ARAC SUBFAMILY"/>
    <property type="match status" value="1"/>
</dbReference>
<dbReference type="AlphaFoldDB" id="A0A7Z0IXC3"/>
<dbReference type="GO" id="GO:0003700">
    <property type="term" value="F:DNA-binding transcription factor activity"/>
    <property type="evidence" value="ECO:0007669"/>
    <property type="project" value="InterPro"/>
</dbReference>
<dbReference type="InterPro" id="IPR050204">
    <property type="entry name" value="AraC_XylS_family_regulators"/>
</dbReference>
<keyword evidence="1" id="KW-0805">Transcription regulation</keyword>
<feature type="domain" description="HTH araC/xylS-type" evidence="4">
    <location>
        <begin position="85"/>
        <end position="130"/>
    </location>
</feature>
<evidence type="ECO:0000313" key="5">
    <source>
        <dbReference type="EMBL" id="NYJ10369.1"/>
    </source>
</evidence>
<evidence type="ECO:0000256" key="1">
    <source>
        <dbReference type="ARBA" id="ARBA00023015"/>
    </source>
</evidence>
<gene>
    <name evidence="5" type="ORF">GGI64_001416</name>
</gene>